<dbReference type="STRING" id="65499.SAMN04488000_11743"/>
<comment type="similarity">
    <text evidence="7">Belongs to the gamma-glutamyl phosphate reductase family.</text>
</comment>
<dbReference type="NCBIfam" id="NF001221">
    <property type="entry name" value="PRK00197.1"/>
    <property type="match status" value="1"/>
</dbReference>
<evidence type="ECO:0000256" key="1">
    <source>
        <dbReference type="ARBA" id="ARBA00004985"/>
    </source>
</evidence>
<dbReference type="GO" id="GO:0055129">
    <property type="term" value="P:L-proline biosynthetic process"/>
    <property type="evidence" value="ECO:0007669"/>
    <property type="project" value="UniProtKB-UniRule"/>
</dbReference>
<dbReference type="InterPro" id="IPR016162">
    <property type="entry name" value="Ald_DH_N"/>
</dbReference>
<evidence type="ECO:0000256" key="7">
    <source>
        <dbReference type="HAMAP-Rule" id="MF_00412"/>
    </source>
</evidence>
<comment type="function">
    <text evidence="7">Catalyzes the NADPH-dependent reduction of L-glutamate 5-phosphate into L-glutamate 5-semialdehyde and phosphate. The product spontaneously undergoes cyclization to form 1-pyrroline-5-carboxylate.</text>
</comment>
<comment type="pathway">
    <text evidence="1 7">Amino-acid biosynthesis; L-proline biosynthesis; L-glutamate 5-semialdehyde from L-glutamate: step 2/2.</text>
</comment>
<dbReference type="SUPFAM" id="SSF53720">
    <property type="entry name" value="ALDH-like"/>
    <property type="match status" value="1"/>
</dbReference>
<keyword evidence="4 7" id="KW-0521">NADP</keyword>
<protein>
    <recommendedName>
        <fullName evidence="7">Gamma-glutamyl phosphate reductase</fullName>
        <shortName evidence="7">GPR</shortName>
        <ecNumber evidence="7">1.2.1.41</ecNumber>
    </recommendedName>
    <alternativeName>
        <fullName evidence="7">Glutamate-5-semialdehyde dehydrogenase</fullName>
    </alternativeName>
    <alternativeName>
        <fullName evidence="7">Glutamyl-gamma-semialdehyde dehydrogenase</fullName>
        <shortName evidence="7">GSA dehydrogenase</shortName>
    </alternativeName>
</protein>
<keyword evidence="10" id="KW-1185">Reference proteome</keyword>
<dbReference type="OrthoDB" id="9809970at2"/>
<dbReference type="EMBL" id="FOFV01000017">
    <property type="protein sequence ID" value="SES17005.1"/>
    <property type="molecule type" value="Genomic_DNA"/>
</dbReference>
<dbReference type="PANTHER" id="PTHR11063">
    <property type="entry name" value="GLUTAMATE SEMIALDEHYDE DEHYDROGENASE"/>
    <property type="match status" value="1"/>
</dbReference>
<dbReference type="GO" id="GO:0050661">
    <property type="term" value="F:NADP binding"/>
    <property type="evidence" value="ECO:0007669"/>
    <property type="project" value="InterPro"/>
</dbReference>
<evidence type="ECO:0000256" key="2">
    <source>
        <dbReference type="ARBA" id="ARBA00022605"/>
    </source>
</evidence>
<dbReference type="Gene3D" id="3.40.309.10">
    <property type="entry name" value="Aldehyde Dehydrogenase, Chain A, domain 2"/>
    <property type="match status" value="1"/>
</dbReference>
<sequence length="433" mass="45658">MIETIVSNARRAAGAAPPVGDPAYAAFAGAVRRRLVECWEEVVAANEADVRSARDAGLSSAMAGRMGLTAAHRDALVELTHRVQEDLPGVTAPGPRVRGAGRSRARTVARPLGVLLMIYESRPMVTLDSAVLAVCTGNAVLLRGGSECRGCNTVLAGVIASALRESGLPEHLAQVLLDTDRAGLRELMKRDDAIDVLLPRGGAGLVSYCRTASRIPVIAGGAGVNHLYAHSSADPDEAVRLVLDSKLPDPAGCTALEMLLLDEDLADDFFTALSGRLGEPDVRGLVLRAPADLVKRLPDALTEALEVRELAENDDGREFLDTTLGVRVVSDVDEAVRHVRRFGTGHTEGVVARSAEVVDHFTARVDAAAVVVNGSLRLHDGPTMGTGPEMAISTGRLHVRGPVGLAALLTRSWVVDGGGTVRFRRDGAEGEDR</sequence>
<evidence type="ECO:0000313" key="9">
    <source>
        <dbReference type="EMBL" id="SES17005.1"/>
    </source>
</evidence>
<evidence type="ECO:0000256" key="4">
    <source>
        <dbReference type="ARBA" id="ARBA00022857"/>
    </source>
</evidence>
<gene>
    <name evidence="7" type="primary">proA</name>
    <name evidence="9" type="ORF">SAMN04488000_11743</name>
</gene>
<dbReference type="AlphaFoldDB" id="A0A1H9V5K8"/>
<dbReference type="PANTHER" id="PTHR11063:SF8">
    <property type="entry name" value="DELTA-1-PYRROLINE-5-CARBOXYLATE SYNTHASE"/>
    <property type="match status" value="1"/>
</dbReference>
<evidence type="ECO:0000313" key="10">
    <source>
        <dbReference type="Proteomes" id="UP000199503"/>
    </source>
</evidence>
<comment type="subcellular location">
    <subcellularLocation>
        <location evidence="7">Cytoplasm</location>
    </subcellularLocation>
</comment>
<dbReference type="GO" id="GO:0005737">
    <property type="term" value="C:cytoplasm"/>
    <property type="evidence" value="ECO:0007669"/>
    <property type="project" value="UniProtKB-SubCell"/>
</dbReference>
<dbReference type="InterPro" id="IPR016163">
    <property type="entry name" value="Ald_DH_C"/>
</dbReference>
<dbReference type="PIRSF" id="PIRSF000151">
    <property type="entry name" value="GPR"/>
    <property type="match status" value="1"/>
</dbReference>
<dbReference type="InterPro" id="IPR012134">
    <property type="entry name" value="Glu-5-SA_DH"/>
</dbReference>
<dbReference type="UniPathway" id="UPA00098">
    <property type="reaction ID" value="UER00360"/>
</dbReference>
<dbReference type="Gene3D" id="3.40.605.10">
    <property type="entry name" value="Aldehyde Dehydrogenase, Chain A, domain 1"/>
    <property type="match status" value="1"/>
</dbReference>
<dbReference type="HAMAP" id="MF_00412">
    <property type="entry name" value="ProA"/>
    <property type="match status" value="1"/>
</dbReference>
<dbReference type="Pfam" id="PF00171">
    <property type="entry name" value="Aldedh"/>
    <property type="match status" value="1"/>
</dbReference>
<organism evidence="9 10">
    <name type="scientific">Lentzea albida</name>
    <dbReference type="NCBI Taxonomy" id="65499"/>
    <lineage>
        <taxon>Bacteria</taxon>
        <taxon>Bacillati</taxon>
        <taxon>Actinomycetota</taxon>
        <taxon>Actinomycetes</taxon>
        <taxon>Pseudonocardiales</taxon>
        <taxon>Pseudonocardiaceae</taxon>
        <taxon>Lentzea</taxon>
    </lineage>
</organism>
<feature type="domain" description="Aldehyde dehydrogenase" evidence="8">
    <location>
        <begin position="23"/>
        <end position="276"/>
    </location>
</feature>
<keyword evidence="2 7" id="KW-0028">Amino-acid biosynthesis</keyword>
<dbReference type="InterPro" id="IPR015590">
    <property type="entry name" value="Aldehyde_DH_dom"/>
</dbReference>
<evidence type="ECO:0000256" key="3">
    <source>
        <dbReference type="ARBA" id="ARBA00022650"/>
    </source>
</evidence>
<comment type="catalytic activity">
    <reaction evidence="6 7">
        <text>L-glutamate 5-semialdehyde + phosphate + NADP(+) = L-glutamyl 5-phosphate + NADPH + H(+)</text>
        <dbReference type="Rhea" id="RHEA:19541"/>
        <dbReference type="ChEBI" id="CHEBI:15378"/>
        <dbReference type="ChEBI" id="CHEBI:43474"/>
        <dbReference type="ChEBI" id="CHEBI:57783"/>
        <dbReference type="ChEBI" id="CHEBI:58066"/>
        <dbReference type="ChEBI" id="CHEBI:58274"/>
        <dbReference type="ChEBI" id="CHEBI:58349"/>
        <dbReference type="EC" id="1.2.1.41"/>
    </reaction>
</comment>
<keyword evidence="7" id="KW-0963">Cytoplasm</keyword>
<dbReference type="Proteomes" id="UP000199503">
    <property type="component" value="Unassembled WGS sequence"/>
</dbReference>
<keyword evidence="5 7" id="KW-0560">Oxidoreductase</keyword>
<evidence type="ECO:0000256" key="5">
    <source>
        <dbReference type="ARBA" id="ARBA00023002"/>
    </source>
</evidence>
<keyword evidence="3 7" id="KW-0641">Proline biosynthesis</keyword>
<dbReference type="InterPro" id="IPR000965">
    <property type="entry name" value="GPR_dom"/>
</dbReference>
<evidence type="ECO:0000256" key="6">
    <source>
        <dbReference type="ARBA" id="ARBA00049024"/>
    </source>
</evidence>
<dbReference type="RefSeq" id="WP_089922611.1">
    <property type="nucleotide sequence ID" value="NZ_FOFV01000017.1"/>
</dbReference>
<proteinExistence type="inferred from homology"/>
<name>A0A1H9V5K8_9PSEU</name>
<dbReference type="GO" id="GO:0004350">
    <property type="term" value="F:glutamate-5-semialdehyde dehydrogenase activity"/>
    <property type="evidence" value="ECO:0007669"/>
    <property type="project" value="UniProtKB-UniRule"/>
</dbReference>
<evidence type="ECO:0000259" key="8">
    <source>
        <dbReference type="Pfam" id="PF00171"/>
    </source>
</evidence>
<accession>A0A1H9V5K8</accession>
<dbReference type="InterPro" id="IPR016161">
    <property type="entry name" value="Ald_DH/histidinol_DH"/>
</dbReference>
<reference evidence="10" key="1">
    <citation type="submission" date="2016-10" db="EMBL/GenBank/DDBJ databases">
        <authorList>
            <person name="Varghese N."/>
            <person name="Submissions S."/>
        </authorList>
    </citation>
    <scope>NUCLEOTIDE SEQUENCE [LARGE SCALE GENOMIC DNA]</scope>
    <source>
        <strain evidence="10">DSM 44437</strain>
    </source>
</reference>
<dbReference type="EC" id="1.2.1.41" evidence="7"/>